<dbReference type="Proteomes" id="UP000031631">
    <property type="component" value="Chromosome"/>
</dbReference>
<dbReference type="OrthoDB" id="5624218at2"/>
<proteinExistence type="predicted"/>
<dbReference type="Pfam" id="PF07433">
    <property type="entry name" value="DUF1513"/>
    <property type="match status" value="1"/>
</dbReference>
<dbReference type="KEGG" id="tbn:TBH_C2198"/>
<name>A0A7U6GK68_9GAMM</name>
<dbReference type="InterPro" id="IPR015943">
    <property type="entry name" value="WD40/YVTN_repeat-like_dom_sf"/>
</dbReference>
<dbReference type="Gene3D" id="2.130.10.10">
    <property type="entry name" value="YVTN repeat-like/Quinoprotein amine dehydrogenase"/>
    <property type="match status" value="1"/>
</dbReference>
<reference evidence="1 2" key="1">
    <citation type="journal article" date="2014" name="PLoS ONE">
        <title>Physiological and genomic features of a novel sulfur-oxidizing gammaproteobacterium belonging to a previously uncultivated symbiotic lineage isolated from a hydrothermal vent.</title>
        <authorList>
            <person name="Nunoura T."/>
            <person name="Takaki Y."/>
            <person name="Kazama H."/>
            <person name="Kakuta J."/>
            <person name="Shimamura S."/>
            <person name="Makita H."/>
            <person name="Hirai M."/>
            <person name="Miyazaki M."/>
            <person name="Takai K."/>
        </authorList>
    </citation>
    <scope>NUCLEOTIDE SEQUENCE [LARGE SCALE GENOMIC DNA]</scope>
    <source>
        <strain evidence="1 2">Hiromi1</strain>
    </source>
</reference>
<dbReference type="InterPro" id="IPR008311">
    <property type="entry name" value="UCP028101"/>
</dbReference>
<organism evidence="1 2">
    <name type="scientific">Thiolapillus brandeum</name>
    <dbReference type="NCBI Taxonomy" id="1076588"/>
    <lineage>
        <taxon>Bacteria</taxon>
        <taxon>Pseudomonadati</taxon>
        <taxon>Pseudomonadota</taxon>
        <taxon>Gammaproteobacteria</taxon>
        <taxon>Chromatiales</taxon>
        <taxon>Sedimenticolaceae</taxon>
        <taxon>Thiolapillus</taxon>
    </lineage>
</organism>
<dbReference type="SUPFAM" id="SSF51004">
    <property type="entry name" value="C-terminal (heme d1) domain of cytochrome cd1-nitrite reductase"/>
    <property type="match status" value="1"/>
</dbReference>
<evidence type="ECO:0000313" key="2">
    <source>
        <dbReference type="Proteomes" id="UP000031631"/>
    </source>
</evidence>
<keyword evidence="2" id="KW-1185">Reference proteome</keyword>
<accession>A0A7U6GK68</accession>
<dbReference type="InterPro" id="IPR011048">
    <property type="entry name" value="Haem_d1_sf"/>
</dbReference>
<sequence>MANKDLVLGGGQYLQPGQSAEEMSFVFSVLQPESDKPTLITTSFLPHAVALKPDQPTTMAVFEKKGPGACEIDLNSMSLTRTIETVPGRHFYGHGAYSSDARLLYCTESYLDDFKGVIAVRDADTHQLLGEFPTYGEEPHECQLIDDGKVMVVTNGGGRLDGDAPCVTYIDVQTEKLLDRVELTNERINTGHFALDGDGGLIVVSAPRAGLALTDNGGVSIKPAGQEMRTRTEPEEIVARMKGEALSVAIHEGSRVAAVAHPDGDMVTFWSMRDGSFIKAMDLPRPRGICLNTRDSGFYISYGSDTRLGLVDAQSLELDEDNLRINTFQSGSHVFNWIRDVERLGFDLQL</sequence>
<evidence type="ECO:0000313" key="1">
    <source>
        <dbReference type="EMBL" id="BAO45109.1"/>
    </source>
</evidence>
<dbReference type="EMBL" id="AP012273">
    <property type="protein sequence ID" value="BAO45109.1"/>
    <property type="molecule type" value="Genomic_DNA"/>
</dbReference>
<dbReference type="AlphaFoldDB" id="A0A7U6GK68"/>
<dbReference type="RefSeq" id="WP_041068428.1">
    <property type="nucleotide sequence ID" value="NZ_AP012273.1"/>
</dbReference>
<protein>
    <recommendedName>
        <fullName evidence="3">DUF1513 domain-containing protein</fullName>
    </recommendedName>
</protein>
<gene>
    <name evidence="1" type="ORF">TBH_C2198</name>
</gene>
<evidence type="ECO:0008006" key="3">
    <source>
        <dbReference type="Google" id="ProtNLM"/>
    </source>
</evidence>